<accession>A0AAD3CU08</accession>
<feature type="chain" id="PRO_5042093640" evidence="2">
    <location>
        <begin position="19"/>
        <end position="333"/>
    </location>
</feature>
<dbReference type="Proteomes" id="UP001054902">
    <property type="component" value="Unassembled WGS sequence"/>
</dbReference>
<feature type="region of interest" description="Disordered" evidence="1">
    <location>
        <begin position="107"/>
        <end position="143"/>
    </location>
</feature>
<feature type="signal peptide" evidence="2">
    <location>
        <begin position="1"/>
        <end position="18"/>
    </location>
</feature>
<comment type="caution">
    <text evidence="3">The sequence shown here is derived from an EMBL/GenBank/DDBJ whole genome shotgun (WGS) entry which is preliminary data.</text>
</comment>
<name>A0AAD3CU08_9STRA</name>
<evidence type="ECO:0000256" key="2">
    <source>
        <dbReference type="SAM" id="SignalP"/>
    </source>
</evidence>
<gene>
    <name evidence="3" type="ORF">CTEN210_07617</name>
</gene>
<proteinExistence type="predicted"/>
<sequence>MLSLVLLASLSKLRMIHFKNITRNDDMNSFTAKGYQMQENIFGHLHFMKTGGSSLNGMLALNYERVCGHKGWSFDSYLFNERAANTTDWLLIKDSITIAENYNRRKQAKLAERDRRKGHRNRDRARMPRNQTRNRNRRDENATSHIRNIKLFNRGRVPIFIGDERGYHDCDYISEERPWTFWKDLPSKLFNTPIELHVPCREKVDHLMSFCNMKKKQFNCSSDDLAMETKSCLLAMDRFNKSLFDVPNLELKCYDYKLQFTKYMEMVTSKLQKKRFQSKYVHRETNRPRDKSLECIWKEPQIKAKVEQILLGKDYFHFCDACIKSADNLFYNT</sequence>
<evidence type="ECO:0000313" key="4">
    <source>
        <dbReference type="Proteomes" id="UP001054902"/>
    </source>
</evidence>
<evidence type="ECO:0000256" key="1">
    <source>
        <dbReference type="SAM" id="MobiDB-lite"/>
    </source>
</evidence>
<dbReference type="EMBL" id="BLLK01000045">
    <property type="protein sequence ID" value="GFH51141.1"/>
    <property type="molecule type" value="Genomic_DNA"/>
</dbReference>
<dbReference type="AlphaFoldDB" id="A0AAD3CU08"/>
<organism evidence="3 4">
    <name type="scientific">Chaetoceros tenuissimus</name>
    <dbReference type="NCBI Taxonomy" id="426638"/>
    <lineage>
        <taxon>Eukaryota</taxon>
        <taxon>Sar</taxon>
        <taxon>Stramenopiles</taxon>
        <taxon>Ochrophyta</taxon>
        <taxon>Bacillariophyta</taxon>
        <taxon>Coscinodiscophyceae</taxon>
        <taxon>Chaetocerotophycidae</taxon>
        <taxon>Chaetocerotales</taxon>
        <taxon>Chaetocerotaceae</taxon>
        <taxon>Chaetoceros</taxon>
    </lineage>
</organism>
<keyword evidence="2" id="KW-0732">Signal</keyword>
<reference evidence="3 4" key="1">
    <citation type="journal article" date="2021" name="Sci. Rep.">
        <title>The genome of the diatom Chaetoceros tenuissimus carries an ancient integrated fragment of an extant virus.</title>
        <authorList>
            <person name="Hongo Y."/>
            <person name="Kimura K."/>
            <person name="Takaki Y."/>
            <person name="Yoshida Y."/>
            <person name="Baba S."/>
            <person name="Kobayashi G."/>
            <person name="Nagasaki K."/>
            <person name="Hano T."/>
            <person name="Tomaru Y."/>
        </authorList>
    </citation>
    <scope>NUCLEOTIDE SEQUENCE [LARGE SCALE GENOMIC DNA]</scope>
    <source>
        <strain evidence="3 4">NIES-3715</strain>
    </source>
</reference>
<keyword evidence="4" id="KW-1185">Reference proteome</keyword>
<protein>
    <submittedName>
        <fullName evidence="3">Uncharacterized protein</fullName>
    </submittedName>
</protein>
<evidence type="ECO:0000313" key="3">
    <source>
        <dbReference type="EMBL" id="GFH51141.1"/>
    </source>
</evidence>